<dbReference type="PRINTS" id="PR00834">
    <property type="entry name" value="PROTEASES2C"/>
</dbReference>
<organism evidence="2 3">
    <name type="scientific">Stratiformator vulcanicus</name>
    <dbReference type="NCBI Taxonomy" id="2527980"/>
    <lineage>
        <taxon>Bacteria</taxon>
        <taxon>Pseudomonadati</taxon>
        <taxon>Planctomycetota</taxon>
        <taxon>Planctomycetia</taxon>
        <taxon>Planctomycetales</taxon>
        <taxon>Planctomycetaceae</taxon>
        <taxon>Stratiformator</taxon>
    </lineage>
</organism>
<accession>A0A517R070</accession>
<dbReference type="AlphaFoldDB" id="A0A517R070"/>
<keyword evidence="2" id="KW-0378">Hydrolase</keyword>
<keyword evidence="3" id="KW-1185">Reference proteome</keyword>
<keyword evidence="2" id="KW-0645">Protease</keyword>
<evidence type="ECO:0000256" key="1">
    <source>
        <dbReference type="SAM" id="MobiDB-lite"/>
    </source>
</evidence>
<dbReference type="PANTHER" id="PTHR22939:SF129">
    <property type="entry name" value="SERINE PROTEASE HTRA2, MITOCHONDRIAL"/>
    <property type="match status" value="1"/>
</dbReference>
<dbReference type="GO" id="GO:0004252">
    <property type="term" value="F:serine-type endopeptidase activity"/>
    <property type="evidence" value="ECO:0007669"/>
    <property type="project" value="InterPro"/>
</dbReference>
<dbReference type="KEGG" id="svp:Pan189_16540"/>
<dbReference type="PANTHER" id="PTHR22939">
    <property type="entry name" value="SERINE PROTEASE FAMILY S1C HTRA-RELATED"/>
    <property type="match status" value="1"/>
</dbReference>
<feature type="compositionally biased region" description="Basic and acidic residues" evidence="1">
    <location>
        <begin position="301"/>
        <end position="317"/>
    </location>
</feature>
<dbReference type="EC" id="3.4.21.107" evidence="2"/>
<dbReference type="Proteomes" id="UP000317318">
    <property type="component" value="Chromosome"/>
</dbReference>
<proteinExistence type="predicted"/>
<dbReference type="OrthoDB" id="248175at2"/>
<dbReference type="EMBL" id="CP036268">
    <property type="protein sequence ID" value="QDT37281.1"/>
    <property type="molecule type" value="Genomic_DNA"/>
</dbReference>
<sequence length="317" mass="34799">MKDRLLSGGLRLIAASIMLSAIAGADVIELKSGQSIEGDVLKNDGANLYVDVGVDVVRVPLTEVARRSDSRKESEEVGDSGIYSTARLKRREVKTLAEEYGSGVVLVQTPGGLGSGFIINDDGYCVTNCHVIEGETQIAVILYEKRDDGTFRRRRVREVKIVALNPFFDLAILQIPKQDDLDFQPVFLSKDADYREGDAVFAIGNPLGLERSVSQGIVGSRNRNFEGLVYIQTTAQINPGNSGGPLFNTRGEVIGVTNMKLLFGEGLGFAIPVNYVKAFLDEYQAFAYDKTNPNTGYRYLEPPRRQDRAATPRPDKD</sequence>
<dbReference type="InterPro" id="IPR001940">
    <property type="entry name" value="Peptidase_S1C"/>
</dbReference>
<reference evidence="2 3" key="1">
    <citation type="submission" date="2019-02" db="EMBL/GenBank/DDBJ databases">
        <title>Deep-cultivation of Planctomycetes and their phenomic and genomic characterization uncovers novel biology.</title>
        <authorList>
            <person name="Wiegand S."/>
            <person name="Jogler M."/>
            <person name="Boedeker C."/>
            <person name="Pinto D."/>
            <person name="Vollmers J."/>
            <person name="Rivas-Marin E."/>
            <person name="Kohn T."/>
            <person name="Peeters S.H."/>
            <person name="Heuer A."/>
            <person name="Rast P."/>
            <person name="Oberbeckmann S."/>
            <person name="Bunk B."/>
            <person name="Jeske O."/>
            <person name="Meyerdierks A."/>
            <person name="Storesund J.E."/>
            <person name="Kallscheuer N."/>
            <person name="Luecker S."/>
            <person name="Lage O.M."/>
            <person name="Pohl T."/>
            <person name="Merkel B.J."/>
            <person name="Hornburger P."/>
            <person name="Mueller R.-W."/>
            <person name="Bruemmer F."/>
            <person name="Labrenz M."/>
            <person name="Spormann A.M."/>
            <person name="Op den Camp H."/>
            <person name="Overmann J."/>
            <person name="Amann R."/>
            <person name="Jetten M.S.M."/>
            <person name="Mascher T."/>
            <person name="Medema M.H."/>
            <person name="Devos D.P."/>
            <person name="Kaster A.-K."/>
            <person name="Ovreas L."/>
            <person name="Rohde M."/>
            <person name="Galperin M.Y."/>
            <person name="Jogler C."/>
        </authorList>
    </citation>
    <scope>NUCLEOTIDE SEQUENCE [LARGE SCALE GENOMIC DNA]</scope>
    <source>
        <strain evidence="2 3">Pan189</strain>
    </source>
</reference>
<evidence type="ECO:0000313" key="2">
    <source>
        <dbReference type="EMBL" id="QDT37281.1"/>
    </source>
</evidence>
<dbReference type="SUPFAM" id="SSF50494">
    <property type="entry name" value="Trypsin-like serine proteases"/>
    <property type="match status" value="1"/>
</dbReference>
<protein>
    <submittedName>
        <fullName evidence="2">Serine protease Do-like HtrA</fullName>
        <ecNumber evidence="2">3.4.21.107</ecNumber>
    </submittedName>
</protein>
<dbReference type="Pfam" id="PF13365">
    <property type="entry name" value="Trypsin_2"/>
    <property type="match status" value="1"/>
</dbReference>
<name>A0A517R070_9PLAN</name>
<dbReference type="RefSeq" id="WP_145363412.1">
    <property type="nucleotide sequence ID" value="NZ_CP036268.1"/>
</dbReference>
<dbReference type="GO" id="GO:0006508">
    <property type="term" value="P:proteolysis"/>
    <property type="evidence" value="ECO:0007669"/>
    <property type="project" value="UniProtKB-KW"/>
</dbReference>
<evidence type="ECO:0000313" key="3">
    <source>
        <dbReference type="Proteomes" id="UP000317318"/>
    </source>
</evidence>
<dbReference type="Gene3D" id="2.40.10.120">
    <property type="match status" value="1"/>
</dbReference>
<dbReference type="InterPro" id="IPR009003">
    <property type="entry name" value="Peptidase_S1_PA"/>
</dbReference>
<feature type="region of interest" description="Disordered" evidence="1">
    <location>
        <begin position="294"/>
        <end position="317"/>
    </location>
</feature>
<gene>
    <name evidence="2" type="primary">htrA_1</name>
    <name evidence="2" type="ORF">Pan189_16540</name>
</gene>